<feature type="region of interest" description="Disordered" evidence="1">
    <location>
        <begin position="176"/>
        <end position="195"/>
    </location>
</feature>
<evidence type="ECO:0000313" key="4">
    <source>
        <dbReference type="Proteomes" id="UP000323221"/>
    </source>
</evidence>
<gene>
    <name evidence="3" type="ORF">FQ330_11385</name>
</gene>
<proteinExistence type="predicted"/>
<feature type="domain" description="DUF4935" evidence="2">
    <location>
        <begin position="5"/>
        <end position="181"/>
    </location>
</feature>
<dbReference type="OrthoDB" id="8685584at2"/>
<protein>
    <recommendedName>
        <fullName evidence="2">DUF4935 domain-containing protein</fullName>
    </recommendedName>
</protein>
<comment type="caution">
    <text evidence="3">The sequence shown here is derived from an EMBL/GenBank/DDBJ whole genome shotgun (WGS) entry which is preliminary data.</text>
</comment>
<keyword evidence="4" id="KW-1185">Reference proteome</keyword>
<sequence>MLHLLVDTSTWLDLSKRRDGQRWIVALRLLVHQRDVELLVPELVIEEFERNRERIEASMTASVAQRFKLIKQDLEDYGGTDVENAVEVIADLARDVPLIGAMTTRNFDEVLELLRTGRRVEATDAEHRGVVERGLRKRAPLHRSRNSVADALLIELYATAARASDLSRNPHAFVTSNSADFSTEDGDKRQPHPDVSATFASEGSTYALGVDGLNDVLLSHFGSEIKELFAETDFIEEPRRLGEILEAEKMLFDRVWHHRSLQHEYQLRAAGDEGELERLEAIAGPARKRVEETYTQPGELGPYTDFELGMLNGKLSALRWVLGSEWDFLDT</sequence>
<dbReference type="Proteomes" id="UP000323221">
    <property type="component" value="Unassembled WGS sequence"/>
</dbReference>
<accession>A0A5M8Q880</accession>
<dbReference type="InterPro" id="IPR032557">
    <property type="entry name" value="DUF4935"/>
</dbReference>
<evidence type="ECO:0000256" key="1">
    <source>
        <dbReference type="SAM" id="MobiDB-lite"/>
    </source>
</evidence>
<organism evidence="3 4">
    <name type="scientific">Agrococcus sediminis</name>
    <dbReference type="NCBI Taxonomy" id="2599924"/>
    <lineage>
        <taxon>Bacteria</taxon>
        <taxon>Bacillati</taxon>
        <taxon>Actinomycetota</taxon>
        <taxon>Actinomycetes</taxon>
        <taxon>Micrococcales</taxon>
        <taxon>Microbacteriaceae</taxon>
        <taxon>Agrococcus</taxon>
    </lineage>
</organism>
<name>A0A5M8Q880_9MICO</name>
<dbReference type="EMBL" id="VOIR01000016">
    <property type="protein sequence ID" value="KAA6431413.1"/>
    <property type="molecule type" value="Genomic_DNA"/>
</dbReference>
<dbReference type="Pfam" id="PF16289">
    <property type="entry name" value="PIN_12"/>
    <property type="match status" value="1"/>
</dbReference>
<dbReference type="AlphaFoldDB" id="A0A5M8Q880"/>
<reference evidence="3 4" key="1">
    <citation type="submission" date="2019-08" db="EMBL/GenBank/DDBJ databases">
        <title>Agrococcus lahaulensis sp. nov., isolated from a cold desert of the Indian Himalayas.</title>
        <authorList>
            <person name="Qu J.H."/>
        </authorList>
    </citation>
    <scope>NUCLEOTIDE SEQUENCE [LARGE SCALE GENOMIC DNA]</scope>
    <source>
        <strain evidence="3 4">NS18</strain>
    </source>
</reference>
<evidence type="ECO:0000259" key="2">
    <source>
        <dbReference type="Pfam" id="PF16289"/>
    </source>
</evidence>
<evidence type="ECO:0000313" key="3">
    <source>
        <dbReference type="EMBL" id="KAA6431413.1"/>
    </source>
</evidence>